<organism evidence="1 2">
    <name type="scientific">Cohnella rhizosphaerae</name>
    <dbReference type="NCBI Taxonomy" id="1457232"/>
    <lineage>
        <taxon>Bacteria</taxon>
        <taxon>Bacillati</taxon>
        <taxon>Bacillota</taxon>
        <taxon>Bacilli</taxon>
        <taxon>Bacillales</taxon>
        <taxon>Paenibacillaceae</taxon>
        <taxon>Cohnella</taxon>
    </lineage>
</organism>
<reference evidence="1" key="1">
    <citation type="submission" date="2022-10" db="EMBL/GenBank/DDBJ databases">
        <title>Comparative genomic analysis of Cohnella hashimotonis sp. nov., isolated from the International Space Station.</title>
        <authorList>
            <person name="Simpson A."/>
            <person name="Venkateswaran K."/>
        </authorList>
    </citation>
    <scope>NUCLEOTIDE SEQUENCE</scope>
    <source>
        <strain evidence="1">DSM 28161</strain>
    </source>
</reference>
<accession>A0A9X4L0A8</accession>
<evidence type="ECO:0000313" key="2">
    <source>
        <dbReference type="Proteomes" id="UP001153404"/>
    </source>
</evidence>
<sequence length="102" mass="11830">MKKSIKELGLEALNWEIVRVERTLFAYNVIKESVQQAMNAMREEDMEASMAIMRAILKMENDQQQRIMRLQLEQVCKERAIEMLPLSMAQSESMSVGSFDTV</sequence>
<name>A0A9X4L0A8_9BACL</name>
<gene>
    <name evidence="1" type="ORF">OMP40_36765</name>
</gene>
<protein>
    <submittedName>
        <fullName evidence="1">Uncharacterized protein</fullName>
    </submittedName>
</protein>
<comment type="caution">
    <text evidence="1">The sequence shown here is derived from an EMBL/GenBank/DDBJ whole genome shotgun (WGS) entry which is preliminary data.</text>
</comment>
<dbReference type="AlphaFoldDB" id="A0A9X4L0A8"/>
<evidence type="ECO:0000313" key="1">
    <source>
        <dbReference type="EMBL" id="MDG0814217.1"/>
    </source>
</evidence>
<dbReference type="EMBL" id="JAPDIA010000009">
    <property type="protein sequence ID" value="MDG0814217.1"/>
    <property type="molecule type" value="Genomic_DNA"/>
</dbReference>
<dbReference type="RefSeq" id="WP_277538962.1">
    <property type="nucleotide sequence ID" value="NZ_JAPDIA010000009.1"/>
</dbReference>
<proteinExistence type="predicted"/>
<keyword evidence="2" id="KW-1185">Reference proteome</keyword>
<dbReference type="Proteomes" id="UP001153404">
    <property type="component" value="Unassembled WGS sequence"/>
</dbReference>